<feature type="transmembrane region" description="Helical" evidence="1">
    <location>
        <begin position="38"/>
        <end position="58"/>
    </location>
</feature>
<comment type="caution">
    <text evidence="2">The sequence shown here is derived from an EMBL/GenBank/DDBJ whole genome shotgun (WGS) entry which is preliminary data.</text>
</comment>
<protein>
    <recommendedName>
        <fullName evidence="4">F0F1-ATPase subunit (Ca2+/Mg2+ transporter)</fullName>
    </recommendedName>
</protein>
<keyword evidence="1" id="KW-0812">Transmembrane</keyword>
<feature type="transmembrane region" description="Helical" evidence="1">
    <location>
        <begin position="7"/>
        <end position="26"/>
    </location>
</feature>
<name>A0ABY3FNR5_9FLAO</name>
<accession>A0ABY3FNR5</accession>
<dbReference type="EMBL" id="VLKO01000001">
    <property type="protein sequence ID" value="TWI03214.1"/>
    <property type="molecule type" value="Genomic_DNA"/>
</dbReference>
<evidence type="ECO:0000313" key="3">
    <source>
        <dbReference type="Proteomes" id="UP000317519"/>
    </source>
</evidence>
<evidence type="ECO:0000313" key="2">
    <source>
        <dbReference type="EMBL" id="TWI03214.1"/>
    </source>
</evidence>
<sequence length="62" mass="7123">MPKDKNILSLICFVSIVIGLWLSYYGNNLPYANNKKIGYPYMATGLIILFVNAVYFVLKFKK</sequence>
<keyword evidence="3" id="KW-1185">Reference proteome</keyword>
<evidence type="ECO:0008006" key="4">
    <source>
        <dbReference type="Google" id="ProtNLM"/>
    </source>
</evidence>
<evidence type="ECO:0000256" key="1">
    <source>
        <dbReference type="SAM" id="Phobius"/>
    </source>
</evidence>
<organism evidence="2 3">
    <name type="scientific">Flavobacterium tiangeerense</name>
    <dbReference type="NCBI Taxonomy" id="459471"/>
    <lineage>
        <taxon>Bacteria</taxon>
        <taxon>Pseudomonadati</taxon>
        <taxon>Bacteroidota</taxon>
        <taxon>Flavobacteriia</taxon>
        <taxon>Flavobacteriales</taxon>
        <taxon>Flavobacteriaceae</taxon>
        <taxon>Flavobacterium</taxon>
    </lineage>
</organism>
<keyword evidence="1" id="KW-1133">Transmembrane helix</keyword>
<dbReference type="Proteomes" id="UP000317519">
    <property type="component" value="Unassembled WGS sequence"/>
</dbReference>
<keyword evidence="1" id="KW-0472">Membrane</keyword>
<reference evidence="2 3" key="1">
    <citation type="journal article" date="2015" name="Stand. Genomic Sci.">
        <title>Genomic Encyclopedia of Bacterial and Archaeal Type Strains, Phase III: the genomes of soil and plant-associated and newly described type strains.</title>
        <authorList>
            <person name="Whitman W.B."/>
            <person name="Woyke T."/>
            <person name="Klenk H.P."/>
            <person name="Zhou Y."/>
            <person name="Lilburn T.G."/>
            <person name="Beck B.J."/>
            <person name="De Vos P."/>
            <person name="Vandamme P."/>
            <person name="Eisen J.A."/>
            <person name="Garrity G."/>
            <person name="Hugenholtz P."/>
            <person name="Kyrpides N.C."/>
        </authorList>
    </citation>
    <scope>NUCLEOTIDE SEQUENCE [LARGE SCALE GENOMIC DNA]</scope>
    <source>
        <strain evidence="2 3">CGMCC 1.6847</strain>
    </source>
</reference>
<gene>
    <name evidence="2" type="ORF">IQ05_00144</name>
</gene>
<proteinExistence type="predicted"/>